<gene>
    <name evidence="1" type="ORF">MCOR_51017</name>
</gene>
<protein>
    <submittedName>
        <fullName evidence="1">Uncharacterized protein</fullName>
    </submittedName>
</protein>
<organism evidence="1 2">
    <name type="scientific">Mytilus coruscus</name>
    <name type="common">Sea mussel</name>
    <dbReference type="NCBI Taxonomy" id="42192"/>
    <lineage>
        <taxon>Eukaryota</taxon>
        <taxon>Metazoa</taxon>
        <taxon>Spiralia</taxon>
        <taxon>Lophotrochozoa</taxon>
        <taxon>Mollusca</taxon>
        <taxon>Bivalvia</taxon>
        <taxon>Autobranchia</taxon>
        <taxon>Pteriomorphia</taxon>
        <taxon>Mytilida</taxon>
        <taxon>Mytiloidea</taxon>
        <taxon>Mytilidae</taxon>
        <taxon>Mytilinae</taxon>
        <taxon>Mytilus</taxon>
    </lineage>
</organism>
<dbReference type="OrthoDB" id="6057449at2759"/>
<evidence type="ECO:0000313" key="2">
    <source>
        <dbReference type="Proteomes" id="UP000507470"/>
    </source>
</evidence>
<dbReference type="Proteomes" id="UP000507470">
    <property type="component" value="Unassembled WGS sequence"/>
</dbReference>
<name>A0A6J8EFX3_MYTCO</name>
<reference evidence="1 2" key="1">
    <citation type="submission" date="2020-06" db="EMBL/GenBank/DDBJ databases">
        <authorList>
            <person name="Li R."/>
            <person name="Bekaert M."/>
        </authorList>
    </citation>
    <scope>NUCLEOTIDE SEQUENCE [LARGE SCALE GENOMIC DNA]</scope>
    <source>
        <strain evidence="2">wild</strain>
    </source>
</reference>
<accession>A0A6J8EFX3</accession>
<dbReference type="SUPFAM" id="SSF101898">
    <property type="entry name" value="NHL repeat"/>
    <property type="match status" value="1"/>
</dbReference>
<keyword evidence="2" id="KW-1185">Reference proteome</keyword>
<sequence length="279" mass="31819">MDVKKFFEDPKSLDDVKKMPNINLNHSQPKMFVPGKILQSYFGSIQEEIHKDKIIRIEAIKEYTTELSLVTNLIKCSENTFWIHSGNPNTIQKVTLQPDSRIKVLSRYHARAYLTRNGDLLISDHTSNLKILIRNENELTTSIYHFQPFITMAIHINDENQLIVGAVKKIPIDYSVPGGGFVMVMDMDGNIEAKYEFDRKNESLLTNLISITTTNNGNIFIIDITTEDDRGRVVLLEKGTVLNIYSGHADINSKNYPFKPDSIVATPNDNVFYCIRHGQ</sequence>
<dbReference type="AlphaFoldDB" id="A0A6J8EFX3"/>
<evidence type="ECO:0000313" key="1">
    <source>
        <dbReference type="EMBL" id="CAC5418592.1"/>
    </source>
</evidence>
<dbReference type="EMBL" id="CACVKT020008931">
    <property type="protein sequence ID" value="CAC5418592.1"/>
    <property type="molecule type" value="Genomic_DNA"/>
</dbReference>
<proteinExistence type="predicted"/>